<evidence type="ECO:0000259" key="1">
    <source>
        <dbReference type="Pfam" id="PF05699"/>
    </source>
</evidence>
<evidence type="ECO:0000313" key="2">
    <source>
        <dbReference type="EMBL" id="CAI6352613.1"/>
    </source>
</evidence>
<dbReference type="AlphaFoldDB" id="A0AAV0W9X3"/>
<dbReference type="GO" id="GO:0005634">
    <property type="term" value="C:nucleus"/>
    <property type="evidence" value="ECO:0007669"/>
    <property type="project" value="TreeGrafter"/>
</dbReference>
<dbReference type="PANTHER" id="PTHR46169:SF15">
    <property type="entry name" value="INNER CENTROMERE PROTEIN A-LIKE ISOFORM X1-RELATED"/>
    <property type="match status" value="1"/>
</dbReference>
<dbReference type="EMBL" id="CARXXK010000002">
    <property type="protein sequence ID" value="CAI6352613.1"/>
    <property type="molecule type" value="Genomic_DNA"/>
</dbReference>
<dbReference type="Proteomes" id="UP001160148">
    <property type="component" value="Unassembled WGS sequence"/>
</dbReference>
<organism evidence="2 3">
    <name type="scientific">Macrosiphum euphorbiae</name>
    <name type="common">potato aphid</name>
    <dbReference type="NCBI Taxonomy" id="13131"/>
    <lineage>
        <taxon>Eukaryota</taxon>
        <taxon>Metazoa</taxon>
        <taxon>Ecdysozoa</taxon>
        <taxon>Arthropoda</taxon>
        <taxon>Hexapoda</taxon>
        <taxon>Insecta</taxon>
        <taxon>Pterygota</taxon>
        <taxon>Neoptera</taxon>
        <taxon>Paraneoptera</taxon>
        <taxon>Hemiptera</taxon>
        <taxon>Sternorrhyncha</taxon>
        <taxon>Aphidomorpha</taxon>
        <taxon>Aphidoidea</taxon>
        <taxon>Aphididae</taxon>
        <taxon>Macrosiphini</taxon>
        <taxon>Macrosiphum</taxon>
    </lineage>
</organism>
<dbReference type="InterPro" id="IPR012337">
    <property type="entry name" value="RNaseH-like_sf"/>
</dbReference>
<protein>
    <recommendedName>
        <fullName evidence="1">HAT C-terminal dimerisation domain-containing protein</fullName>
    </recommendedName>
</protein>
<feature type="domain" description="HAT C-terminal dimerisation" evidence="1">
    <location>
        <begin position="197"/>
        <end position="257"/>
    </location>
</feature>
<evidence type="ECO:0000313" key="3">
    <source>
        <dbReference type="Proteomes" id="UP001160148"/>
    </source>
</evidence>
<name>A0AAV0W9X3_9HEMI</name>
<dbReference type="SUPFAM" id="SSF53098">
    <property type="entry name" value="Ribonuclease H-like"/>
    <property type="match status" value="1"/>
</dbReference>
<gene>
    <name evidence="2" type="ORF">MEUPH1_LOCUS8830</name>
</gene>
<dbReference type="GO" id="GO:0006357">
    <property type="term" value="P:regulation of transcription by RNA polymerase II"/>
    <property type="evidence" value="ECO:0007669"/>
    <property type="project" value="TreeGrafter"/>
</dbReference>
<comment type="caution">
    <text evidence="2">The sequence shown here is derived from an EMBL/GenBank/DDBJ whole genome shotgun (WGS) entry which is preliminary data.</text>
</comment>
<accession>A0AAV0W9X3</accession>
<reference evidence="2 3" key="1">
    <citation type="submission" date="2023-01" db="EMBL/GenBank/DDBJ databases">
        <authorList>
            <person name="Whitehead M."/>
        </authorList>
    </citation>
    <scope>NUCLEOTIDE SEQUENCE [LARGE SCALE GENOMIC DNA]</scope>
</reference>
<dbReference type="InterPro" id="IPR052717">
    <property type="entry name" value="Vacuolar_transposase_reg"/>
</dbReference>
<keyword evidence="3" id="KW-1185">Reference proteome</keyword>
<proteinExistence type="predicted"/>
<sequence length="258" mass="29156">MIERLVELESSIRGTLGLLDNPLEGLTVDEWKVTKELCIVLGPFEEATKAVSGDKYMAASLVIVLAEGHKNVCSKLQKENYHQRVNNVLNKLLSGINDRDRWGNIIGRHTLVRCTFLDPRFKNIPFTENHLQIIKSELIERTASIISANRLDNGVKRTLPTTTASENEQGFSIWSSIDSKVSEIQHTGTNTSSAIIEVQIYLEDDIQNRNTDALKWWMVNKHIYPYLSQLSRRTLCCLGTSVPCERVFSKAGLLISDR</sequence>
<dbReference type="GO" id="GO:0046983">
    <property type="term" value="F:protein dimerization activity"/>
    <property type="evidence" value="ECO:0007669"/>
    <property type="project" value="InterPro"/>
</dbReference>
<dbReference type="InterPro" id="IPR008906">
    <property type="entry name" value="HATC_C_dom"/>
</dbReference>
<dbReference type="PANTHER" id="PTHR46169">
    <property type="entry name" value="DNA REPLICATION-RELATED ELEMENT FACTOR, ISOFORM A"/>
    <property type="match status" value="1"/>
</dbReference>
<dbReference type="Pfam" id="PF05699">
    <property type="entry name" value="Dimer_Tnp_hAT"/>
    <property type="match status" value="1"/>
</dbReference>